<evidence type="ECO:0000256" key="3">
    <source>
        <dbReference type="ARBA" id="ARBA00022771"/>
    </source>
</evidence>
<keyword evidence="2" id="KW-0677">Repeat</keyword>
<organism evidence="9 10">
    <name type="scientific">Obba rivulosa</name>
    <dbReference type="NCBI Taxonomy" id="1052685"/>
    <lineage>
        <taxon>Eukaryota</taxon>
        <taxon>Fungi</taxon>
        <taxon>Dikarya</taxon>
        <taxon>Basidiomycota</taxon>
        <taxon>Agaricomycotina</taxon>
        <taxon>Agaricomycetes</taxon>
        <taxon>Polyporales</taxon>
        <taxon>Gelatoporiaceae</taxon>
        <taxon>Obba</taxon>
    </lineage>
</organism>
<dbReference type="Gene3D" id="1.25.40.20">
    <property type="entry name" value="Ankyrin repeat-containing domain"/>
    <property type="match status" value="1"/>
</dbReference>
<dbReference type="Pfam" id="PF01753">
    <property type="entry name" value="zf-MYND"/>
    <property type="match status" value="1"/>
</dbReference>
<dbReference type="PROSITE" id="PS50297">
    <property type="entry name" value="ANK_REP_REGION"/>
    <property type="match status" value="2"/>
</dbReference>
<evidence type="ECO:0000256" key="2">
    <source>
        <dbReference type="ARBA" id="ARBA00022737"/>
    </source>
</evidence>
<dbReference type="SMART" id="SM00248">
    <property type="entry name" value="ANK"/>
    <property type="match status" value="3"/>
</dbReference>
<dbReference type="AlphaFoldDB" id="A0A8E2AKK7"/>
<gene>
    <name evidence="9" type="ORF">OBBRIDRAFT_892031</name>
</gene>
<evidence type="ECO:0000256" key="4">
    <source>
        <dbReference type="ARBA" id="ARBA00022833"/>
    </source>
</evidence>
<evidence type="ECO:0000256" key="7">
    <source>
        <dbReference type="PROSITE-ProRule" id="PRU00134"/>
    </source>
</evidence>
<accession>A0A8E2AKK7</accession>
<dbReference type="EMBL" id="KV722740">
    <property type="protein sequence ID" value="OCH84020.1"/>
    <property type="molecule type" value="Genomic_DNA"/>
</dbReference>
<keyword evidence="4" id="KW-0862">Zinc</keyword>
<dbReference type="SUPFAM" id="SSF48403">
    <property type="entry name" value="Ankyrin repeat"/>
    <property type="match status" value="1"/>
</dbReference>
<dbReference type="InterPro" id="IPR002110">
    <property type="entry name" value="Ankyrin_rpt"/>
</dbReference>
<keyword evidence="1" id="KW-0479">Metal-binding</keyword>
<dbReference type="PROSITE" id="PS50865">
    <property type="entry name" value="ZF_MYND_2"/>
    <property type="match status" value="1"/>
</dbReference>
<feature type="repeat" description="ANK" evidence="6">
    <location>
        <begin position="158"/>
        <end position="190"/>
    </location>
</feature>
<protein>
    <recommendedName>
        <fullName evidence="8">MYND-type domain-containing protein</fullName>
    </recommendedName>
</protein>
<evidence type="ECO:0000313" key="10">
    <source>
        <dbReference type="Proteomes" id="UP000250043"/>
    </source>
</evidence>
<dbReference type="PANTHER" id="PTHR24171:SF9">
    <property type="entry name" value="ANKYRIN REPEAT DOMAIN-CONTAINING PROTEIN 39"/>
    <property type="match status" value="1"/>
</dbReference>
<sequence length="414" mass="45808">MDAIVQGTGGLAVTDEMRAILSQPGFLKVKEGGKMLRTLYQKQSMAFDSFLLDKFAMACFFGASDKVKKNRRQYMRNLNQMIESKTAPSLNGRITPIPNDPNDHAATVKYLLEAGASPNVQDIVGHTALQHASMYDTPLNVVRCLLEHGANVNHQNRYGEVAIGFAAQSNRPEVAELLMEFGADVDIPDADGVSTSDILLGCGPQVMAAVRKWQRRRAGEAALFEEKKCDGCATTKANLMWCSRCKAARYCSVQCQREHWRTHKQDCRPINASNSVTVRPRYGVYLDSMSASDMIRQRVGIPIRATSKVRQAATHAPPLHPDEAKAMTVKVQIPYRPKEPLSSPVLWSGLLVYNKSRSFTCTVHRDNDFVSYDRIVEAVRTKGAGGAKAYFPAQLESGDKLIIKIGEVLAEQPF</sequence>
<feature type="repeat" description="ANK" evidence="6">
    <location>
        <begin position="124"/>
        <end position="157"/>
    </location>
</feature>
<dbReference type="Proteomes" id="UP000250043">
    <property type="component" value="Unassembled WGS sequence"/>
</dbReference>
<evidence type="ECO:0000256" key="6">
    <source>
        <dbReference type="PROSITE-ProRule" id="PRU00023"/>
    </source>
</evidence>
<dbReference type="SUPFAM" id="SSF144232">
    <property type="entry name" value="HIT/MYND zinc finger-like"/>
    <property type="match status" value="1"/>
</dbReference>
<proteinExistence type="predicted"/>
<dbReference type="InterPro" id="IPR036770">
    <property type="entry name" value="Ankyrin_rpt-contain_sf"/>
</dbReference>
<dbReference type="PROSITE" id="PS50088">
    <property type="entry name" value="ANK_REPEAT"/>
    <property type="match status" value="2"/>
</dbReference>
<reference evidence="9 10" key="1">
    <citation type="submission" date="2016-07" db="EMBL/GenBank/DDBJ databases">
        <title>Draft genome of the white-rot fungus Obba rivulosa 3A-2.</title>
        <authorList>
            <consortium name="DOE Joint Genome Institute"/>
            <person name="Miettinen O."/>
            <person name="Riley R."/>
            <person name="Acob R."/>
            <person name="Barry K."/>
            <person name="Cullen D."/>
            <person name="De Vries R."/>
            <person name="Hainaut M."/>
            <person name="Hatakka A."/>
            <person name="Henrissat B."/>
            <person name="Hilden K."/>
            <person name="Kuo R."/>
            <person name="Labutti K."/>
            <person name="Lipzen A."/>
            <person name="Makela M.R."/>
            <person name="Sandor L."/>
            <person name="Spatafora J.W."/>
            <person name="Grigoriev I.V."/>
            <person name="Hibbett D.S."/>
        </authorList>
    </citation>
    <scope>NUCLEOTIDE SEQUENCE [LARGE SCALE GENOMIC DNA]</scope>
    <source>
        <strain evidence="9 10">3A-2</strain>
    </source>
</reference>
<evidence type="ECO:0000256" key="5">
    <source>
        <dbReference type="ARBA" id="ARBA00023043"/>
    </source>
</evidence>
<keyword evidence="10" id="KW-1185">Reference proteome</keyword>
<evidence type="ECO:0000259" key="8">
    <source>
        <dbReference type="PROSITE" id="PS50865"/>
    </source>
</evidence>
<dbReference type="InterPro" id="IPR002893">
    <property type="entry name" value="Znf_MYND"/>
</dbReference>
<dbReference type="Gene3D" id="6.10.140.2220">
    <property type="match status" value="1"/>
</dbReference>
<keyword evidence="5 6" id="KW-0040">ANK repeat</keyword>
<feature type="domain" description="MYND-type" evidence="8">
    <location>
        <begin position="229"/>
        <end position="267"/>
    </location>
</feature>
<keyword evidence="3 7" id="KW-0863">Zinc-finger</keyword>
<dbReference type="Pfam" id="PF12796">
    <property type="entry name" value="Ank_2"/>
    <property type="match status" value="1"/>
</dbReference>
<dbReference type="PROSITE" id="PS01360">
    <property type="entry name" value="ZF_MYND_1"/>
    <property type="match status" value="1"/>
</dbReference>
<dbReference type="OrthoDB" id="194358at2759"/>
<evidence type="ECO:0000256" key="1">
    <source>
        <dbReference type="ARBA" id="ARBA00022723"/>
    </source>
</evidence>
<name>A0A8E2AKK7_9APHY</name>
<evidence type="ECO:0000313" key="9">
    <source>
        <dbReference type="EMBL" id="OCH84020.1"/>
    </source>
</evidence>
<dbReference type="GO" id="GO:0008270">
    <property type="term" value="F:zinc ion binding"/>
    <property type="evidence" value="ECO:0007669"/>
    <property type="project" value="UniProtKB-KW"/>
</dbReference>
<dbReference type="PANTHER" id="PTHR24171">
    <property type="entry name" value="ANKYRIN REPEAT DOMAIN-CONTAINING PROTEIN 39-RELATED"/>
    <property type="match status" value="1"/>
</dbReference>